<dbReference type="EMBL" id="JAOCBF010000009">
    <property type="protein sequence ID" value="MDH0962884.1"/>
    <property type="molecule type" value="Genomic_DNA"/>
</dbReference>
<dbReference type="InterPro" id="IPR046203">
    <property type="entry name" value="DUF6236"/>
</dbReference>
<organism evidence="1 2">
    <name type="scientific">Klebsiella michiganensis</name>
    <dbReference type="NCBI Taxonomy" id="1134687"/>
    <lineage>
        <taxon>Bacteria</taxon>
        <taxon>Pseudomonadati</taxon>
        <taxon>Pseudomonadota</taxon>
        <taxon>Gammaproteobacteria</taxon>
        <taxon>Enterobacterales</taxon>
        <taxon>Enterobacteriaceae</taxon>
        <taxon>Klebsiella/Raoultella group</taxon>
        <taxon>Klebsiella</taxon>
    </lineage>
</organism>
<evidence type="ECO:0000313" key="2">
    <source>
        <dbReference type="Proteomes" id="UP001159937"/>
    </source>
</evidence>
<reference evidence="1" key="1">
    <citation type="submission" date="2022-09" db="EMBL/GenBank/DDBJ databases">
        <title>Intensive care unit water sources are persistently colonized with multi-drug resistant bacteria and are the site of extensive horizontal gene transfer of antibiotic resistance genes.</title>
        <authorList>
            <person name="Diorio-Toth L."/>
        </authorList>
    </citation>
    <scope>NUCLEOTIDE SEQUENCE</scope>
    <source>
        <strain evidence="1">GD03918</strain>
    </source>
</reference>
<dbReference type="Proteomes" id="UP001159937">
    <property type="component" value="Unassembled WGS sequence"/>
</dbReference>
<dbReference type="RefSeq" id="WP_128696859.1">
    <property type="nucleotide sequence ID" value="NZ_CP035214.1"/>
</dbReference>
<accession>A0AAJ1KQ55</accession>
<name>A0AAJ1KQ55_9ENTR</name>
<comment type="caution">
    <text evidence="1">The sequence shown here is derived from an EMBL/GenBank/DDBJ whole genome shotgun (WGS) entry which is preliminary data.</text>
</comment>
<dbReference type="Pfam" id="PF19749">
    <property type="entry name" value="DUF6236"/>
    <property type="match status" value="1"/>
</dbReference>
<protein>
    <submittedName>
        <fullName evidence="1">DUF6236 family protein</fullName>
    </submittedName>
</protein>
<dbReference type="AlphaFoldDB" id="A0AAJ1KQ55"/>
<sequence length="285" mass="32739">MKRGLLLTRPLSFNTGSMSVLGDFDPLAIRYALLYLDEICIPINRVVLFDLSDELRTLKKEGFVRSLQPREEKNKSFDFDSSEMEGLIKKSYKRCFDELNENKHESWMVHQSVKTALDEDNELSHSGELLTFINSLPMPAKDFPIGDLLDFREKRNDERLELLNAISTLRLNVLTSENKNEAIQKGLLEIEKSIINITKTLKERKKGMYLTDFSLDFSSTEFIDNFKNIYNESQGMGLGKLEAFLSSLGISLASIFRVKMGYNYKRANPDSPFLYAAEVKVKFNL</sequence>
<proteinExistence type="predicted"/>
<gene>
    <name evidence="1" type="ORF">N5C89_08555</name>
</gene>
<evidence type="ECO:0000313" key="1">
    <source>
        <dbReference type="EMBL" id="MDH0962884.1"/>
    </source>
</evidence>